<feature type="active site" description="Proton donor" evidence="5">
    <location>
        <position position="93"/>
    </location>
</feature>
<organism evidence="8 9">
    <name type="scientific">Monosiga brevicollis</name>
    <name type="common">Choanoflagellate</name>
    <dbReference type="NCBI Taxonomy" id="81824"/>
    <lineage>
        <taxon>Eukaryota</taxon>
        <taxon>Choanoflagellata</taxon>
        <taxon>Craspedida</taxon>
        <taxon>Salpingoecidae</taxon>
        <taxon>Monosiga</taxon>
    </lineage>
</organism>
<dbReference type="NCBIfam" id="TIGR02244">
    <property type="entry name" value="HAD-IG-Ncltidse"/>
    <property type="match status" value="1"/>
</dbReference>
<dbReference type="GO" id="GO:0008253">
    <property type="term" value="F:5'-nucleotidase activity"/>
    <property type="evidence" value="ECO:0000318"/>
    <property type="project" value="GO_Central"/>
</dbReference>
<comment type="similarity">
    <text evidence="1">Belongs to the 5'(3')-deoxyribonucleotidase family.</text>
</comment>
<feature type="active site" description="Nucleophile" evidence="5">
    <location>
        <position position="91"/>
    </location>
</feature>
<dbReference type="GO" id="GO:0046037">
    <property type="term" value="P:GMP metabolic process"/>
    <property type="evidence" value="ECO:0007669"/>
    <property type="project" value="UniProtKB-ARBA"/>
</dbReference>
<feature type="region of interest" description="Disordered" evidence="7">
    <location>
        <begin position="17"/>
        <end position="38"/>
    </location>
</feature>
<evidence type="ECO:0000256" key="5">
    <source>
        <dbReference type="PIRSR" id="PIRSR017434-1"/>
    </source>
</evidence>
<name>A9V4L5_MONBE</name>
<dbReference type="STRING" id="81824.A9V4L5"/>
<dbReference type="InParanoid" id="A9V4L5"/>
<feature type="binding site" evidence="6">
    <location>
        <position position="93"/>
    </location>
    <ligand>
        <name>GMP</name>
        <dbReference type="ChEBI" id="CHEBI:58115"/>
    </ligand>
</feature>
<keyword evidence="3" id="KW-0378">Hydrolase</keyword>
<dbReference type="eggNOG" id="KOG2469">
    <property type="taxonomic scope" value="Eukaryota"/>
</dbReference>
<dbReference type="FunFam" id="3.40.50.1000:FF:000021">
    <property type="entry name" value="NT5C2 isoform 1"/>
    <property type="match status" value="1"/>
</dbReference>
<dbReference type="GeneID" id="5893038"/>
<evidence type="ECO:0000313" key="9">
    <source>
        <dbReference type="Proteomes" id="UP000001357"/>
    </source>
</evidence>
<feature type="binding site" evidence="6">
    <location>
        <position position="91"/>
    </location>
    <ligand>
        <name>Mg(2+)</name>
        <dbReference type="ChEBI" id="CHEBI:18420"/>
    </ligand>
</feature>
<evidence type="ECO:0000256" key="2">
    <source>
        <dbReference type="ARBA" id="ARBA00022723"/>
    </source>
</evidence>
<dbReference type="EMBL" id="CH991559">
    <property type="protein sequence ID" value="EDQ87392.1"/>
    <property type="molecule type" value="Genomic_DNA"/>
</dbReference>
<comment type="cofactor">
    <cofactor evidence="6">
        <name>Mg(2+)</name>
        <dbReference type="ChEBI" id="CHEBI:18420"/>
    </cofactor>
    <text evidence="6">Binds 1 Mg(2+) ion per subunit.</text>
</comment>
<protein>
    <recommendedName>
        <fullName evidence="10">5'-nucleotidase</fullName>
    </recommendedName>
</protein>
<dbReference type="Gene3D" id="3.40.50.1000">
    <property type="entry name" value="HAD superfamily/HAD-like"/>
    <property type="match status" value="2"/>
</dbReference>
<dbReference type="InterPro" id="IPR008380">
    <property type="entry name" value="HAD-SF_hydro_IG_5-nucl"/>
</dbReference>
<dbReference type="SUPFAM" id="SSF56784">
    <property type="entry name" value="HAD-like"/>
    <property type="match status" value="1"/>
</dbReference>
<keyword evidence="4 6" id="KW-0460">Magnesium</keyword>
<dbReference type="PANTHER" id="PTHR12103:SF15">
    <property type="entry name" value="CYTOSOLIC PURINE 5'-NUCLEOTIDASE"/>
    <property type="match status" value="1"/>
</dbReference>
<dbReference type="InterPro" id="IPR016695">
    <property type="entry name" value="Pur_nucleotidase"/>
</dbReference>
<accession>A9V4L5</accession>
<proteinExistence type="inferred from homology"/>
<dbReference type="Proteomes" id="UP000001357">
    <property type="component" value="Unassembled WGS sequence"/>
</dbReference>
<dbReference type="AlphaFoldDB" id="A9V4L5"/>
<evidence type="ECO:0000256" key="6">
    <source>
        <dbReference type="PIRSR" id="PIRSR017434-2"/>
    </source>
</evidence>
<dbReference type="Pfam" id="PF05761">
    <property type="entry name" value="5_nucleotid"/>
    <property type="match status" value="1"/>
</dbReference>
<evidence type="ECO:0008006" key="10">
    <source>
        <dbReference type="Google" id="ProtNLM"/>
    </source>
</evidence>
<dbReference type="GO" id="GO:0046872">
    <property type="term" value="F:metal ion binding"/>
    <property type="evidence" value="ECO:0007669"/>
    <property type="project" value="UniProtKB-KW"/>
</dbReference>
<dbReference type="CDD" id="cd07522">
    <property type="entry name" value="HAD_cN-II"/>
    <property type="match status" value="1"/>
</dbReference>
<dbReference type="FunCoup" id="A9V4L5">
    <property type="interactions" value="510"/>
</dbReference>
<dbReference type="PIRSF" id="PIRSF017434">
    <property type="entry name" value="Purine_5'-nucleotidase"/>
    <property type="match status" value="1"/>
</dbReference>
<evidence type="ECO:0000256" key="3">
    <source>
        <dbReference type="ARBA" id="ARBA00022801"/>
    </source>
</evidence>
<gene>
    <name evidence="8" type="ORF">MONBRDRAFT_27202</name>
</gene>
<evidence type="ECO:0000313" key="8">
    <source>
        <dbReference type="EMBL" id="EDQ87392.1"/>
    </source>
</evidence>
<dbReference type="InterPro" id="IPR036412">
    <property type="entry name" value="HAD-like_sf"/>
</dbReference>
<dbReference type="RefSeq" id="XP_001747652.1">
    <property type="nucleotide sequence ID" value="XM_001747600.1"/>
</dbReference>
<reference evidence="8 9" key="1">
    <citation type="journal article" date="2008" name="Nature">
        <title>The genome of the choanoflagellate Monosiga brevicollis and the origin of metazoans.</title>
        <authorList>
            <consortium name="JGI Sequencing"/>
            <person name="King N."/>
            <person name="Westbrook M.J."/>
            <person name="Young S.L."/>
            <person name="Kuo A."/>
            <person name="Abedin M."/>
            <person name="Chapman J."/>
            <person name="Fairclough S."/>
            <person name="Hellsten U."/>
            <person name="Isogai Y."/>
            <person name="Letunic I."/>
            <person name="Marr M."/>
            <person name="Pincus D."/>
            <person name="Putnam N."/>
            <person name="Rokas A."/>
            <person name="Wright K.J."/>
            <person name="Zuzow R."/>
            <person name="Dirks W."/>
            <person name="Good M."/>
            <person name="Goodstein D."/>
            <person name="Lemons D."/>
            <person name="Li W."/>
            <person name="Lyons J.B."/>
            <person name="Morris A."/>
            <person name="Nichols S."/>
            <person name="Richter D.J."/>
            <person name="Salamov A."/>
            <person name="Bork P."/>
            <person name="Lim W.A."/>
            <person name="Manning G."/>
            <person name="Miller W.T."/>
            <person name="McGinnis W."/>
            <person name="Shapiro H."/>
            <person name="Tjian R."/>
            <person name="Grigoriev I.V."/>
            <person name="Rokhsar D."/>
        </authorList>
    </citation>
    <scope>NUCLEOTIDE SEQUENCE [LARGE SCALE GENOMIC DNA]</scope>
    <source>
        <strain evidence="9">MX1 / ATCC 50154</strain>
    </source>
</reference>
<keyword evidence="9" id="KW-1185">Reference proteome</keyword>
<evidence type="ECO:0000256" key="7">
    <source>
        <dbReference type="SAM" id="MobiDB-lite"/>
    </source>
</evidence>
<sequence length="555" mass="64002">MLPITAYVCPSPNPGHCAGSSRHSVTDPKRPKRQNGLRLEELSLPPSRDELANYQDMPVDDLPETYKRHNDQRVFCNRNLDLSNIEYCGFDMDYTLAEYISPAVEELTYSLIVDRLLEMGYDEELKQFRFNPDFTIRGLIIDLKLGNILKTDGYGFILRVYHGNQLLPWEQVIERYPSTFLYSHEIGSKRFNVVNTLFALPETSLFADMVSYFDNHEKYTRTDDHLGVQRGQVYLSYESMYTDLRHAVDKVHEKGYLKNEIAANLPRYVKQDPALPLLLHRFRQVGKGLFVVTNSDYKYTQTIMSFLFDVEVPDELKGKSWKDYFDVIIVSARKPAFFSDTGTALREVDQETGALKLGEYTGSSPHGRVFAGGSVEHLNFLLQCEGKRILYAGDHIFGDVLKSKKLSGWRTFLIMPELRQEFEGLRRSAPHYEHLKNLEFMLAEVYRGLASDTQEQPSTTELIKDLDNTAVAIDGSFNKYFGSAFRSGTKQSLFARQSQQYADLYSSTLLNLIHYPLFYMFNSAMDELPHEGRGWREHLENHNKINRRSPQVNRA</sequence>
<evidence type="ECO:0000256" key="4">
    <source>
        <dbReference type="ARBA" id="ARBA00022842"/>
    </source>
</evidence>
<dbReference type="KEGG" id="mbr:MONBRDRAFT_27202"/>
<keyword evidence="2 6" id="KW-0479">Metal-binding</keyword>
<dbReference type="InterPro" id="IPR023214">
    <property type="entry name" value="HAD_sf"/>
</dbReference>
<dbReference type="OMA" id="WDYTDAV"/>
<feature type="binding site" evidence="6">
    <location>
        <position position="394"/>
    </location>
    <ligand>
        <name>Mg(2+)</name>
        <dbReference type="ChEBI" id="CHEBI:18420"/>
    </ligand>
</feature>
<dbReference type="PANTHER" id="PTHR12103">
    <property type="entry name" value="5'-NUCLEOTIDASE DOMAIN-CONTAINING"/>
    <property type="match status" value="1"/>
</dbReference>
<evidence type="ECO:0000256" key="1">
    <source>
        <dbReference type="ARBA" id="ARBA00009589"/>
    </source>
</evidence>